<dbReference type="AlphaFoldDB" id="A0A5B7IMU3"/>
<feature type="region of interest" description="Disordered" evidence="1">
    <location>
        <begin position="38"/>
        <end position="70"/>
    </location>
</feature>
<evidence type="ECO:0000313" key="2">
    <source>
        <dbReference type="EMBL" id="MPC83329.1"/>
    </source>
</evidence>
<feature type="compositionally biased region" description="Basic and acidic residues" evidence="1">
    <location>
        <begin position="61"/>
        <end position="70"/>
    </location>
</feature>
<organism evidence="2 3">
    <name type="scientific">Portunus trituberculatus</name>
    <name type="common">Swimming crab</name>
    <name type="synonym">Neptunus trituberculatus</name>
    <dbReference type="NCBI Taxonomy" id="210409"/>
    <lineage>
        <taxon>Eukaryota</taxon>
        <taxon>Metazoa</taxon>
        <taxon>Ecdysozoa</taxon>
        <taxon>Arthropoda</taxon>
        <taxon>Crustacea</taxon>
        <taxon>Multicrustacea</taxon>
        <taxon>Malacostraca</taxon>
        <taxon>Eumalacostraca</taxon>
        <taxon>Eucarida</taxon>
        <taxon>Decapoda</taxon>
        <taxon>Pleocyemata</taxon>
        <taxon>Brachyura</taxon>
        <taxon>Eubrachyura</taxon>
        <taxon>Portunoidea</taxon>
        <taxon>Portunidae</taxon>
        <taxon>Portuninae</taxon>
        <taxon>Portunus</taxon>
    </lineage>
</organism>
<evidence type="ECO:0000256" key="1">
    <source>
        <dbReference type="SAM" id="MobiDB-lite"/>
    </source>
</evidence>
<sequence>MNISLIYTQNTVLTPPSQQVRSDKQAFRQSLQLADVLGRNRKSSTSASVMVDGRVPLSRRPARDTQGRMS</sequence>
<name>A0A5B7IMU3_PORTR</name>
<dbReference type="Proteomes" id="UP000324222">
    <property type="component" value="Unassembled WGS sequence"/>
</dbReference>
<gene>
    <name evidence="2" type="ORF">E2C01_078037</name>
</gene>
<proteinExistence type="predicted"/>
<comment type="caution">
    <text evidence="2">The sequence shown here is derived from an EMBL/GenBank/DDBJ whole genome shotgun (WGS) entry which is preliminary data.</text>
</comment>
<reference evidence="2 3" key="1">
    <citation type="submission" date="2019-05" db="EMBL/GenBank/DDBJ databases">
        <title>Another draft genome of Portunus trituberculatus and its Hox gene families provides insights of decapod evolution.</title>
        <authorList>
            <person name="Jeong J.-H."/>
            <person name="Song I."/>
            <person name="Kim S."/>
            <person name="Choi T."/>
            <person name="Kim D."/>
            <person name="Ryu S."/>
            <person name="Kim W."/>
        </authorList>
    </citation>
    <scope>NUCLEOTIDE SEQUENCE [LARGE SCALE GENOMIC DNA]</scope>
    <source>
        <tissue evidence="2">Muscle</tissue>
    </source>
</reference>
<evidence type="ECO:0000313" key="3">
    <source>
        <dbReference type="Proteomes" id="UP000324222"/>
    </source>
</evidence>
<accession>A0A5B7IMU3</accession>
<protein>
    <submittedName>
        <fullName evidence="2">Uncharacterized protein</fullName>
    </submittedName>
</protein>
<keyword evidence="3" id="KW-1185">Reference proteome</keyword>
<dbReference type="EMBL" id="VSRR010062240">
    <property type="protein sequence ID" value="MPC83329.1"/>
    <property type="molecule type" value="Genomic_DNA"/>
</dbReference>